<dbReference type="AlphaFoldDB" id="A0A819CF08"/>
<comment type="subcellular location">
    <subcellularLocation>
        <location evidence="1">Membrane</location>
        <topology evidence="1">Multi-pass membrane protein</topology>
    </subcellularLocation>
</comment>
<evidence type="ECO:0000313" key="14">
    <source>
        <dbReference type="Proteomes" id="UP000663866"/>
    </source>
</evidence>
<evidence type="ECO:0000256" key="6">
    <source>
        <dbReference type="ARBA" id="ARBA00022777"/>
    </source>
</evidence>
<reference evidence="13" key="1">
    <citation type="submission" date="2021-02" db="EMBL/GenBank/DDBJ databases">
        <authorList>
            <person name="Nowell W R."/>
        </authorList>
    </citation>
    <scope>NUCLEOTIDE SEQUENCE</scope>
</reference>
<feature type="domain" description="Adenylate kinase active site lid" evidence="12">
    <location>
        <begin position="133"/>
        <end position="168"/>
    </location>
</feature>
<feature type="transmembrane region" description="Helical" evidence="11">
    <location>
        <begin position="371"/>
        <end position="395"/>
    </location>
</feature>
<dbReference type="Pfam" id="PF05191">
    <property type="entry name" value="ADK_lid"/>
    <property type="match status" value="1"/>
</dbReference>
<evidence type="ECO:0000256" key="5">
    <source>
        <dbReference type="ARBA" id="ARBA00022741"/>
    </source>
</evidence>
<dbReference type="GO" id="GO:0005412">
    <property type="term" value="F:D-glucose:sodium symporter activity"/>
    <property type="evidence" value="ECO:0007669"/>
    <property type="project" value="TreeGrafter"/>
</dbReference>
<keyword evidence="8 11" id="KW-0472">Membrane</keyword>
<dbReference type="Proteomes" id="UP000663866">
    <property type="component" value="Unassembled WGS sequence"/>
</dbReference>
<dbReference type="SUPFAM" id="SSF52540">
    <property type="entry name" value="P-loop containing nucleoside triphosphate hydrolases"/>
    <property type="match status" value="1"/>
</dbReference>
<dbReference type="Pfam" id="PF00406">
    <property type="entry name" value="ADK"/>
    <property type="match status" value="1"/>
</dbReference>
<keyword evidence="5" id="KW-0547">Nucleotide-binding</keyword>
<dbReference type="InterPro" id="IPR001734">
    <property type="entry name" value="Na/solute_symporter"/>
</dbReference>
<accession>A0A819CF08</accession>
<dbReference type="InterPro" id="IPR038377">
    <property type="entry name" value="Na/Glc_symporter_sf"/>
</dbReference>
<keyword evidence="4 11" id="KW-0812">Transmembrane</keyword>
<feature type="region of interest" description="Disordered" evidence="10">
    <location>
        <begin position="1"/>
        <end position="22"/>
    </location>
</feature>
<dbReference type="PANTHER" id="PTHR11819:SF150">
    <property type="entry name" value="SODIUM_MYO-INOSITOL COTRANSPORTER"/>
    <property type="match status" value="1"/>
</dbReference>
<protein>
    <recommendedName>
        <fullName evidence="12">Adenylate kinase active site lid domain-containing protein</fullName>
    </recommendedName>
</protein>
<dbReference type="EMBL" id="CAJOBG010000464">
    <property type="protein sequence ID" value="CAF3817951.1"/>
    <property type="molecule type" value="Genomic_DNA"/>
</dbReference>
<dbReference type="Pfam" id="PF00474">
    <property type="entry name" value="SSF"/>
    <property type="match status" value="1"/>
</dbReference>
<evidence type="ECO:0000259" key="12">
    <source>
        <dbReference type="Pfam" id="PF05191"/>
    </source>
</evidence>
<dbReference type="CDD" id="cd01428">
    <property type="entry name" value="ADK"/>
    <property type="match status" value="1"/>
</dbReference>
<feature type="transmembrane region" description="Helical" evidence="11">
    <location>
        <begin position="339"/>
        <end position="359"/>
    </location>
</feature>
<keyword evidence="14" id="KW-1185">Reference proteome</keyword>
<comment type="similarity">
    <text evidence="2 9">Belongs to the sodium:solute symporter (SSF) (TC 2.A.21) family.</text>
</comment>
<feature type="transmembrane region" description="Helical" evidence="11">
    <location>
        <begin position="295"/>
        <end position="319"/>
    </location>
</feature>
<feature type="transmembrane region" description="Helical" evidence="11">
    <location>
        <begin position="262"/>
        <end position="283"/>
    </location>
</feature>
<feature type="transmembrane region" description="Helical" evidence="11">
    <location>
        <begin position="606"/>
        <end position="630"/>
    </location>
</feature>
<dbReference type="PROSITE" id="PS50283">
    <property type="entry name" value="NA_SOLUT_SYMP_3"/>
    <property type="match status" value="1"/>
</dbReference>
<evidence type="ECO:0000256" key="3">
    <source>
        <dbReference type="ARBA" id="ARBA00022679"/>
    </source>
</evidence>
<evidence type="ECO:0000256" key="8">
    <source>
        <dbReference type="ARBA" id="ARBA00023136"/>
    </source>
</evidence>
<dbReference type="GO" id="GO:0005886">
    <property type="term" value="C:plasma membrane"/>
    <property type="evidence" value="ECO:0007669"/>
    <property type="project" value="TreeGrafter"/>
</dbReference>
<evidence type="ECO:0000256" key="10">
    <source>
        <dbReference type="SAM" id="MobiDB-lite"/>
    </source>
</evidence>
<dbReference type="HAMAP" id="MF_00235">
    <property type="entry name" value="Adenylate_kinase_Adk"/>
    <property type="match status" value="1"/>
</dbReference>
<comment type="caution">
    <text evidence="13">The sequence shown here is derived from an EMBL/GenBank/DDBJ whole genome shotgun (WGS) entry which is preliminary data.</text>
</comment>
<feature type="non-terminal residue" evidence="13">
    <location>
        <position position="1"/>
    </location>
</feature>
<feature type="transmembrane region" description="Helical" evidence="11">
    <location>
        <begin position="219"/>
        <end position="242"/>
    </location>
</feature>
<sequence>LNLSSSSVTSTKTSSSDHSQSSLQQGANIVLIELPGSKGKQSSQLSKHYKICRLSTGDLLRQATQDQSSSEGQRIRKAMEAGGLVDDHIVLSLIDKNLTKPECSEQLEQLLASKQKRLHAIPDDLLKRRTLGRLIHKPSSRTYHEEFHPPKESMKDDITGEPLYRRSDDTTEALNARLNTYHKQAIPLIDFYHQRNIHRCVDATKKTTIMDESQNKSRLTFIDICVLILYFTLVIGVGFYSMLKHNRSTVRGYFLANQQMTWIFIGASLFATNIGAEHFIGLASSGAANGFGVGAFEIASIGILQLLGWVFLPVFLASGASTLPEYMHRRFGGQRIRTYIAYLYLLLYILTKVSVNIYASSLFINYVLSWNIYLSIIFVLVLTALSTIFGGLATVMYTDTIQAIVMVIGGLCVMILSYNKIGSLSNFYNLYLNATPTIANDNLWYNSTRAPTCDQPTIESFQMLKPISDPYIPCVSKPIDCQDTNLLSQAHVENINGDIEKSTLMIHHHNLLLNHDANENCDKVEVNFIDTQHNLCESSSLKLSNNAQLQKPRRGCANLLKVCYSWICGLNDDGTELQATTIENSGSTEQHQLALPTTKQSSMIKWLLNGNLILLLLVQLTLFIVLSIPIKYTFLKS</sequence>
<dbReference type="InterPro" id="IPR007862">
    <property type="entry name" value="Adenylate_kinase_lid-dom"/>
</dbReference>
<keyword evidence="3" id="KW-0808">Transferase</keyword>
<name>A0A819CF08_9BILA</name>
<organism evidence="13 14">
    <name type="scientific">Rotaria magnacalcarata</name>
    <dbReference type="NCBI Taxonomy" id="392030"/>
    <lineage>
        <taxon>Eukaryota</taxon>
        <taxon>Metazoa</taxon>
        <taxon>Spiralia</taxon>
        <taxon>Gnathifera</taxon>
        <taxon>Rotifera</taxon>
        <taxon>Eurotatoria</taxon>
        <taxon>Bdelloidea</taxon>
        <taxon>Philodinida</taxon>
        <taxon>Philodinidae</taxon>
        <taxon>Rotaria</taxon>
    </lineage>
</organism>
<dbReference type="GO" id="GO:0005524">
    <property type="term" value="F:ATP binding"/>
    <property type="evidence" value="ECO:0007669"/>
    <property type="project" value="InterPro"/>
</dbReference>
<dbReference type="InterPro" id="IPR027417">
    <property type="entry name" value="P-loop_NTPase"/>
</dbReference>
<evidence type="ECO:0000313" key="13">
    <source>
        <dbReference type="EMBL" id="CAF3817951.1"/>
    </source>
</evidence>
<feature type="transmembrane region" description="Helical" evidence="11">
    <location>
        <begin position="401"/>
        <end position="418"/>
    </location>
</feature>
<dbReference type="Gene3D" id="1.20.1730.10">
    <property type="entry name" value="Sodium/glucose cotransporter"/>
    <property type="match status" value="1"/>
</dbReference>
<dbReference type="PRINTS" id="PR00094">
    <property type="entry name" value="ADENYLTKNASE"/>
</dbReference>
<evidence type="ECO:0000256" key="2">
    <source>
        <dbReference type="ARBA" id="ARBA00006434"/>
    </source>
</evidence>
<keyword evidence="7 11" id="KW-1133">Transmembrane helix</keyword>
<evidence type="ECO:0000256" key="4">
    <source>
        <dbReference type="ARBA" id="ARBA00022692"/>
    </source>
</evidence>
<gene>
    <name evidence="13" type="ORF">OVN521_LOCUS4864</name>
</gene>
<evidence type="ECO:0000256" key="11">
    <source>
        <dbReference type="SAM" id="Phobius"/>
    </source>
</evidence>
<keyword evidence="6" id="KW-0418">Kinase</keyword>
<evidence type="ECO:0000256" key="7">
    <source>
        <dbReference type="ARBA" id="ARBA00022989"/>
    </source>
</evidence>
<proteinExistence type="inferred from homology"/>
<evidence type="ECO:0000256" key="1">
    <source>
        <dbReference type="ARBA" id="ARBA00004141"/>
    </source>
</evidence>
<dbReference type="Gene3D" id="3.40.50.300">
    <property type="entry name" value="P-loop containing nucleotide triphosphate hydrolases"/>
    <property type="match status" value="1"/>
</dbReference>
<dbReference type="PANTHER" id="PTHR11819">
    <property type="entry name" value="SOLUTE CARRIER FAMILY 5"/>
    <property type="match status" value="1"/>
</dbReference>
<evidence type="ECO:0000256" key="9">
    <source>
        <dbReference type="RuleBase" id="RU362091"/>
    </source>
</evidence>
<dbReference type="InterPro" id="IPR000850">
    <property type="entry name" value="Adenylat/UMP-CMP_kin"/>
</dbReference>
<dbReference type="GO" id="GO:0004017">
    <property type="term" value="F:AMP kinase activity"/>
    <property type="evidence" value="ECO:0007669"/>
    <property type="project" value="InterPro"/>
</dbReference>